<dbReference type="Gene3D" id="3.40.50.10190">
    <property type="entry name" value="BRCT domain"/>
    <property type="match status" value="1"/>
</dbReference>
<keyword evidence="4" id="KW-0067">ATP-binding</keyword>
<dbReference type="GO" id="GO:0003678">
    <property type="term" value="F:DNA helicase activity"/>
    <property type="evidence" value="ECO:0007669"/>
    <property type="project" value="InterPro"/>
</dbReference>
<accession>A0AAF3J2R4</accession>
<dbReference type="PROSITE" id="PS50172">
    <property type="entry name" value="BRCT"/>
    <property type="match status" value="1"/>
</dbReference>
<feature type="domain" description="BRCT" evidence="7">
    <location>
        <begin position="358"/>
        <end position="459"/>
    </location>
</feature>
<proteinExistence type="inferred from homology"/>
<dbReference type="InterPro" id="IPR031053">
    <property type="entry name" value="ALC1"/>
</dbReference>
<dbReference type="SUPFAM" id="SSF52949">
    <property type="entry name" value="Macro domain-like"/>
    <property type="match status" value="1"/>
</dbReference>
<sequence>MSDSEDEVIGDARQTRQQSLHVKWAESGYESTSLSLPGPDEHEEVEQDGSIIHLSGDATKPQRVGEDESTEQIIAHVVDDSGSFGRGGMFTALNRKFPMVAERYEFIAEMKDMKVGDVHLIDVSGDDEKEKKAKTTVALLIAQHADKRDEIQTELLKTCFRKLTHYALTDDRKVSVHFAKVGAGMDAFERTVEKHLCNFGVPTYVYRFAKDRQSTSHRSPQKRRHSSPVAQTGRPPRRAAARPTKRTKIVDDVFSDEDSESDISTEASDSEDEYDPDKGSEKDPDDNEGSEESSSEGSEEDSGDEEELDDDEEEEVEMKPKKNATIKRPATSSTLLTTTQTRKPSASPVKAQTSDEKMGANAFEKDVISLAEIEKKRSSDYGEFKELVEEGSGSIVEESDDDSLKTVNICVVPKSFRNNAASLASLRKQLPKGAKIVSDGWMTECTLYEKRVDLSRYIV</sequence>
<feature type="compositionally biased region" description="Acidic residues" evidence="6">
    <location>
        <begin position="283"/>
        <end position="316"/>
    </location>
</feature>
<name>A0AAF3J2R4_9BILA</name>
<dbReference type="PANTHER" id="PTHR47157">
    <property type="entry name" value="CHROMODOMAIN-HELICASE-DNA-BINDING PROTEIN 1-LIKE"/>
    <property type="match status" value="1"/>
</dbReference>
<evidence type="ECO:0000256" key="5">
    <source>
        <dbReference type="ARBA" id="ARBA00023242"/>
    </source>
</evidence>
<dbReference type="GO" id="GO:0005634">
    <property type="term" value="C:nucleus"/>
    <property type="evidence" value="ECO:0007669"/>
    <property type="project" value="UniProtKB-SubCell"/>
</dbReference>
<feature type="region of interest" description="Disordered" evidence="6">
    <location>
        <begin position="1"/>
        <end position="23"/>
    </location>
</feature>
<evidence type="ECO:0000256" key="1">
    <source>
        <dbReference type="ARBA" id="ARBA00004123"/>
    </source>
</evidence>
<evidence type="ECO:0000256" key="6">
    <source>
        <dbReference type="SAM" id="MobiDB-lite"/>
    </source>
</evidence>
<dbReference type="AlphaFoldDB" id="A0AAF3J2R4"/>
<comment type="similarity">
    <text evidence="2">Belongs to the SNF2/RAD54 helicase family.</text>
</comment>
<evidence type="ECO:0000313" key="8">
    <source>
        <dbReference type="Proteomes" id="UP000887575"/>
    </source>
</evidence>
<dbReference type="InterPro" id="IPR043472">
    <property type="entry name" value="Macro_dom-like"/>
</dbReference>
<dbReference type="GO" id="GO:0006338">
    <property type="term" value="P:chromatin remodeling"/>
    <property type="evidence" value="ECO:0007669"/>
    <property type="project" value="InterPro"/>
</dbReference>
<feature type="region of interest" description="Disordered" evidence="6">
    <location>
        <begin position="211"/>
        <end position="356"/>
    </location>
</feature>
<evidence type="ECO:0000259" key="7">
    <source>
        <dbReference type="PROSITE" id="PS50172"/>
    </source>
</evidence>
<comment type="subcellular location">
    <subcellularLocation>
        <location evidence="1">Nucleus</location>
    </subcellularLocation>
</comment>
<dbReference type="GO" id="GO:0005524">
    <property type="term" value="F:ATP binding"/>
    <property type="evidence" value="ECO:0007669"/>
    <property type="project" value="UniProtKB-KW"/>
</dbReference>
<keyword evidence="5" id="KW-0539">Nucleus</keyword>
<reference evidence="9" key="1">
    <citation type="submission" date="2024-02" db="UniProtKB">
        <authorList>
            <consortium name="WormBaseParasite"/>
        </authorList>
    </citation>
    <scope>IDENTIFICATION</scope>
</reference>
<dbReference type="SUPFAM" id="SSF52113">
    <property type="entry name" value="BRCT domain"/>
    <property type="match status" value="1"/>
</dbReference>
<evidence type="ECO:0000256" key="4">
    <source>
        <dbReference type="ARBA" id="ARBA00022840"/>
    </source>
</evidence>
<evidence type="ECO:0000256" key="3">
    <source>
        <dbReference type="ARBA" id="ARBA00022741"/>
    </source>
</evidence>
<protein>
    <submittedName>
        <fullName evidence="9">BRCT domain-containing protein</fullName>
    </submittedName>
</protein>
<evidence type="ECO:0000313" key="9">
    <source>
        <dbReference type="WBParaSite" id="MBELARI_LOCUS12575"/>
    </source>
</evidence>
<dbReference type="PANTHER" id="PTHR47157:SF1">
    <property type="entry name" value="CHROMODOMAIN-HELICASE-DNA-BINDING PROTEIN 1-LIKE"/>
    <property type="match status" value="1"/>
</dbReference>
<keyword evidence="8" id="KW-1185">Reference proteome</keyword>
<keyword evidence="3" id="KW-0547">Nucleotide-binding</keyword>
<feature type="compositionally biased region" description="Basic residues" evidence="6">
    <location>
        <begin position="235"/>
        <end position="247"/>
    </location>
</feature>
<feature type="compositionally biased region" description="Acidic residues" evidence="6">
    <location>
        <begin position="253"/>
        <end position="275"/>
    </location>
</feature>
<dbReference type="WBParaSite" id="MBELARI_LOCUS12575">
    <property type="protein sequence ID" value="MBELARI_LOCUS12575"/>
    <property type="gene ID" value="MBELARI_LOCUS12575"/>
</dbReference>
<dbReference type="InterPro" id="IPR001357">
    <property type="entry name" value="BRCT_dom"/>
</dbReference>
<organism evidence="8 9">
    <name type="scientific">Mesorhabditis belari</name>
    <dbReference type="NCBI Taxonomy" id="2138241"/>
    <lineage>
        <taxon>Eukaryota</taxon>
        <taxon>Metazoa</taxon>
        <taxon>Ecdysozoa</taxon>
        <taxon>Nematoda</taxon>
        <taxon>Chromadorea</taxon>
        <taxon>Rhabditida</taxon>
        <taxon>Rhabditina</taxon>
        <taxon>Rhabditomorpha</taxon>
        <taxon>Rhabditoidea</taxon>
        <taxon>Rhabditidae</taxon>
        <taxon>Mesorhabditinae</taxon>
        <taxon>Mesorhabditis</taxon>
    </lineage>
</organism>
<dbReference type="GO" id="GO:0006281">
    <property type="term" value="P:DNA repair"/>
    <property type="evidence" value="ECO:0007669"/>
    <property type="project" value="InterPro"/>
</dbReference>
<dbReference type="Proteomes" id="UP000887575">
    <property type="component" value="Unassembled WGS sequence"/>
</dbReference>
<feature type="region of interest" description="Disordered" evidence="6">
    <location>
        <begin position="28"/>
        <end position="47"/>
    </location>
</feature>
<evidence type="ECO:0000256" key="2">
    <source>
        <dbReference type="ARBA" id="ARBA00007025"/>
    </source>
</evidence>
<dbReference type="Gene3D" id="3.40.220.10">
    <property type="entry name" value="Leucine Aminopeptidase, subunit E, domain 1"/>
    <property type="match status" value="1"/>
</dbReference>
<dbReference type="InterPro" id="IPR036420">
    <property type="entry name" value="BRCT_dom_sf"/>
</dbReference>
<feature type="compositionally biased region" description="Low complexity" evidence="6">
    <location>
        <begin position="331"/>
        <end position="341"/>
    </location>
</feature>